<keyword evidence="5 12" id="KW-0808">Transferase</keyword>
<feature type="domain" description="Fucosyltransferase C-terminal" evidence="13">
    <location>
        <begin position="13"/>
        <end position="183"/>
    </location>
</feature>
<dbReference type="PANTHER" id="PTHR48438:SF1">
    <property type="entry name" value="ALPHA-(1,3)-FUCOSYLTRANSFERASE C-RELATED"/>
    <property type="match status" value="1"/>
</dbReference>
<keyword evidence="4 12" id="KW-0328">Glycosyltransferase</keyword>
<comment type="caution">
    <text evidence="14">The sequence shown here is derived from an EMBL/GenBank/DDBJ whole genome shotgun (WGS) entry which is preliminary data.</text>
</comment>
<keyword evidence="10" id="KW-0472">Membrane</keyword>
<keyword evidence="7" id="KW-0735">Signal-anchor</keyword>
<gene>
    <name evidence="14" type="primary">FucTA</name>
    <name evidence="14" type="ORF">CEXT_732991</name>
</gene>
<keyword evidence="11" id="KW-0325">Glycoprotein</keyword>
<dbReference type="Gene3D" id="3.40.50.11660">
    <property type="entry name" value="Glycosyl transferase family 10, C-terminal domain"/>
    <property type="match status" value="1"/>
</dbReference>
<evidence type="ECO:0000256" key="9">
    <source>
        <dbReference type="ARBA" id="ARBA00023034"/>
    </source>
</evidence>
<dbReference type="InterPro" id="IPR038577">
    <property type="entry name" value="GT10-like_C_sf"/>
</dbReference>
<dbReference type="Proteomes" id="UP001054945">
    <property type="component" value="Unassembled WGS sequence"/>
</dbReference>
<evidence type="ECO:0000256" key="11">
    <source>
        <dbReference type="ARBA" id="ARBA00023180"/>
    </source>
</evidence>
<evidence type="ECO:0000313" key="14">
    <source>
        <dbReference type="EMBL" id="GIY14204.1"/>
    </source>
</evidence>
<evidence type="ECO:0000256" key="1">
    <source>
        <dbReference type="ARBA" id="ARBA00004447"/>
    </source>
</evidence>
<dbReference type="Pfam" id="PF00852">
    <property type="entry name" value="Glyco_transf_10"/>
    <property type="match status" value="1"/>
</dbReference>
<keyword evidence="9 12" id="KW-0333">Golgi apparatus</keyword>
<evidence type="ECO:0000256" key="3">
    <source>
        <dbReference type="ARBA" id="ARBA00008919"/>
    </source>
</evidence>
<evidence type="ECO:0000256" key="6">
    <source>
        <dbReference type="ARBA" id="ARBA00022692"/>
    </source>
</evidence>
<keyword evidence="15" id="KW-1185">Reference proteome</keyword>
<dbReference type="FunFam" id="3.40.50.11660:FF:000002">
    <property type="entry name" value="Alpha-(1,3)-fucosyltransferase"/>
    <property type="match status" value="1"/>
</dbReference>
<dbReference type="InterPro" id="IPR055270">
    <property type="entry name" value="Glyco_tran_10_C"/>
</dbReference>
<evidence type="ECO:0000256" key="10">
    <source>
        <dbReference type="ARBA" id="ARBA00023136"/>
    </source>
</evidence>
<evidence type="ECO:0000259" key="13">
    <source>
        <dbReference type="Pfam" id="PF00852"/>
    </source>
</evidence>
<keyword evidence="8" id="KW-1133">Transmembrane helix</keyword>
<dbReference type="InterPro" id="IPR001503">
    <property type="entry name" value="Glyco_trans_10"/>
</dbReference>
<evidence type="ECO:0000313" key="15">
    <source>
        <dbReference type="Proteomes" id="UP001054945"/>
    </source>
</evidence>
<comment type="pathway">
    <text evidence="2">Protein modification; protein glycosylation.</text>
</comment>
<evidence type="ECO:0000256" key="8">
    <source>
        <dbReference type="ARBA" id="ARBA00022989"/>
    </source>
</evidence>
<accession>A0AAV4QZJ8</accession>
<keyword evidence="6 12" id="KW-0812">Transmembrane</keyword>
<comment type="subcellular location">
    <subcellularLocation>
        <location evidence="1 12">Golgi apparatus</location>
        <location evidence="1 12">Golgi stack membrane</location>
        <topology evidence="1 12">Single-pass type II membrane protein</topology>
    </subcellularLocation>
</comment>
<comment type="similarity">
    <text evidence="3 12">Belongs to the glycosyltransferase 10 family.</text>
</comment>
<dbReference type="GO" id="GO:0032580">
    <property type="term" value="C:Golgi cisterna membrane"/>
    <property type="evidence" value="ECO:0007669"/>
    <property type="project" value="UniProtKB-SubCell"/>
</dbReference>
<name>A0AAV4QZJ8_CAEEX</name>
<dbReference type="EMBL" id="BPLR01007051">
    <property type="protein sequence ID" value="GIY14204.1"/>
    <property type="molecule type" value="Genomic_DNA"/>
</dbReference>
<protein>
    <recommendedName>
        <fullName evidence="12">Fucosyltransferase</fullName>
        <ecNumber evidence="12">2.4.1.-</ecNumber>
    </recommendedName>
</protein>
<sequence>MPSTKSFSRIVGEKSRNVVWFASDCLTDSRREDYVKEMQKYIDVDVYGSCGNRRCYPSQSFTCYSEILKNYRFYLSFENAICTDYVTEKFFNAFNFDIVPVVMGALDYSLLIPKNSFINALHYPEPKMLAETLLKIASNNSEYIEFLKNKALFKAFLDPWMCRLCDRLHSYTEESILKDVEKWFFGDADCKEWNNTLRTYTDKRRSKKVLPLSLLHTQSDRYGNVSIRSHQREVALSRSSYSCDPYWLNPSHVTLHKFHLANFERSSRPLRVVTDKHFMPRSEIGL</sequence>
<evidence type="ECO:0000256" key="4">
    <source>
        <dbReference type="ARBA" id="ARBA00022676"/>
    </source>
</evidence>
<dbReference type="AlphaFoldDB" id="A0AAV4QZJ8"/>
<dbReference type="PANTHER" id="PTHR48438">
    <property type="entry name" value="ALPHA-(1,3)-FUCOSYLTRANSFERASE C-RELATED"/>
    <property type="match status" value="1"/>
</dbReference>
<dbReference type="SUPFAM" id="SSF53756">
    <property type="entry name" value="UDP-Glycosyltransferase/glycogen phosphorylase"/>
    <property type="match status" value="1"/>
</dbReference>
<evidence type="ECO:0000256" key="12">
    <source>
        <dbReference type="RuleBase" id="RU003832"/>
    </source>
</evidence>
<organism evidence="14 15">
    <name type="scientific">Caerostris extrusa</name>
    <name type="common">Bark spider</name>
    <name type="synonym">Caerostris bankana</name>
    <dbReference type="NCBI Taxonomy" id="172846"/>
    <lineage>
        <taxon>Eukaryota</taxon>
        <taxon>Metazoa</taxon>
        <taxon>Ecdysozoa</taxon>
        <taxon>Arthropoda</taxon>
        <taxon>Chelicerata</taxon>
        <taxon>Arachnida</taxon>
        <taxon>Araneae</taxon>
        <taxon>Araneomorphae</taxon>
        <taxon>Entelegynae</taxon>
        <taxon>Araneoidea</taxon>
        <taxon>Araneidae</taxon>
        <taxon>Caerostris</taxon>
    </lineage>
</organism>
<evidence type="ECO:0000256" key="7">
    <source>
        <dbReference type="ARBA" id="ARBA00022968"/>
    </source>
</evidence>
<reference evidence="14 15" key="1">
    <citation type="submission" date="2021-06" db="EMBL/GenBank/DDBJ databases">
        <title>Caerostris extrusa draft genome.</title>
        <authorList>
            <person name="Kono N."/>
            <person name="Arakawa K."/>
        </authorList>
    </citation>
    <scope>NUCLEOTIDE SEQUENCE [LARGE SCALE GENOMIC DNA]</scope>
</reference>
<evidence type="ECO:0000256" key="5">
    <source>
        <dbReference type="ARBA" id="ARBA00022679"/>
    </source>
</evidence>
<dbReference type="GO" id="GO:0008417">
    <property type="term" value="F:fucosyltransferase activity"/>
    <property type="evidence" value="ECO:0007669"/>
    <property type="project" value="InterPro"/>
</dbReference>
<dbReference type="EC" id="2.4.1.-" evidence="12"/>
<evidence type="ECO:0000256" key="2">
    <source>
        <dbReference type="ARBA" id="ARBA00004922"/>
    </source>
</evidence>
<proteinExistence type="inferred from homology"/>